<evidence type="ECO:0000256" key="1">
    <source>
        <dbReference type="SAM" id="Phobius"/>
    </source>
</evidence>
<organism evidence="2 3">
    <name type="scientific">Thalassiosira oceanica</name>
    <name type="common">Marine diatom</name>
    <dbReference type="NCBI Taxonomy" id="159749"/>
    <lineage>
        <taxon>Eukaryota</taxon>
        <taxon>Sar</taxon>
        <taxon>Stramenopiles</taxon>
        <taxon>Ochrophyta</taxon>
        <taxon>Bacillariophyta</taxon>
        <taxon>Coscinodiscophyceae</taxon>
        <taxon>Thalassiosirophycidae</taxon>
        <taxon>Thalassiosirales</taxon>
        <taxon>Thalassiosiraceae</taxon>
        <taxon>Thalassiosira</taxon>
    </lineage>
</organism>
<reference evidence="2 3" key="1">
    <citation type="journal article" date="2012" name="Genome Biol.">
        <title>Genome and low-iron response of an oceanic diatom adapted to chronic iron limitation.</title>
        <authorList>
            <person name="Lommer M."/>
            <person name="Specht M."/>
            <person name="Roy A.S."/>
            <person name="Kraemer L."/>
            <person name="Andreson R."/>
            <person name="Gutowska M.A."/>
            <person name="Wolf J."/>
            <person name="Bergner S.V."/>
            <person name="Schilhabel M.B."/>
            <person name="Klostermeier U.C."/>
            <person name="Beiko R.G."/>
            <person name="Rosenstiel P."/>
            <person name="Hippler M."/>
            <person name="Laroche J."/>
        </authorList>
    </citation>
    <scope>NUCLEOTIDE SEQUENCE [LARGE SCALE GENOMIC DNA]</scope>
    <source>
        <strain evidence="2 3">CCMP1005</strain>
    </source>
</reference>
<keyword evidence="1" id="KW-1133">Transmembrane helix</keyword>
<evidence type="ECO:0000313" key="3">
    <source>
        <dbReference type="Proteomes" id="UP000266841"/>
    </source>
</evidence>
<gene>
    <name evidence="2" type="ORF">THAOC_35837</name>
</gene>
<dbReference type="EMBL" id="AGNL01048439">
    <property type="protein sequence ID" value="EJK45545.1"/>
    <property type="molecule type" value="Genomic_DNA"/>
</dbReference>
<accession>K0R156</accession>
<protein>
    <submittedName>
        <fullName evidence="2">Uncharacterized protein</fullName>
    </submittedName>
</protein>
<dbReference type="Proteomes" id="UP000266841">
    <property type="component" value="Unassembled WGS sequence"/>
</dbReference>
<keyword evidence="3" id="KW-1185">Reference proteome</keyword>
<feature type="transmembrane region" description="Helical" evidence="1">
    <location>
        <begin position="135"/>
        <end position="158"/>
    </location>
</feature>
<proteinExistence type="predicted"/>
<evidence type="ECO:0000313" key="2">
    <source>
        <dbReference type="EMBL" id="EJK45545.1"/>
    </source>
</evidence>
<dbReference type="AlphaFoldDB" id="K0R156"/>
<comment type="caution">
    <text evidence="2">The sequence shown here is derived from an EMBL/GenBank/DDBJ whole genome shotgun (WGS) entry which is preliminary data.</text>
</comment>
<keyword evidence="1" id="KW-0472">Membrane</keyword>
<keyword evidence="1" id="KW-0812">Transmembrane</keyword>
<feature type="non-terminal residue" evidence="2">
    <location>
        <position position="1"/>
    </location>
</feature>
<sequence>SDFESLRPKLARHAAGGTWLDSLGTVTVQGTSTAIIDVTVMWVEGGSVAREPAVRPSPAAYVRKSPGWPPTAPMVVVQSSTYLPEPRPTAVAVLEQDGGRFLAAVSPSAGAQQPRRGVSDGCSNFNCLPDLSATAFGLGLGLILMSGFVGSVAFVRAFPTTKAGKRQGRTRNKDRKKEEL</sequence>
<name>K0R156_THAOC</name>